<dbReference type="Pfam" id="PF01551">
    <property type="entry name" value="Peptidase_M23"/>
    <property type="match status" value="1"/>
</dbReference>
<evidence type="ECO:0000256" key="5">
    <source>
        <dbReference type="ARBA" id="ARBA00022833"/>
    </source>
</evidence>
<proteinExistence type="predicted"/>
<keyword evidence="5" id="KW-0862">Zinc</keyword>
<keyword evidence="11" id="KW-1185">Reference proteome</keyword>
<dbReference type="Gene3D" id="2.70.70.10">
    <property type="entry name" value="Glucose Permease (Domain IIA)"/>
    <property type="match status" value="1"/>
</dbReference>
<comment type="cofactor">
    <cofactor evidence="1">
        <name>Zn(2+)</name>
        <dbReference type="ChEBI" id="CHEBI:29105"/>
    </cofactor>
</comment>
<accession>A0ABT5D9K3</accession>
<name>A0ABT5D9K3_9BACT</name>
<dbReference type="InterPro" id="IPR016047">
    <property type="entry name" value="M23ase_b-sheet_dom"/>
</dbReference>
<organism evidence="10 11">
    <name type="scientific">Stigmatella ashevillensis</name>
    <dbReference type="NCBI Taxonomy" id="2995309"/>
    <lineage>
        <taxon>Bacteria</taxon>
        <taxon>Pseudomonadati</taxon>
        <taxon>Myxococcota</taxon>
        <taxon>Myxococcia</taxon>
        <taxon>Myxococcales</taxon>
        <taxon>Cystobacterineae</taxon>
        <taxon>Archangiaceae</taxon>
        <taxon>Stigmatella</taxon>
    </lineage>
</organism>
<evidence type="ECO:0000256" key="8">
    <source>
        <dbReference type="SAM" id="SignalP"/>
    </source>
</evidence>
<dbReference type="PANTHER" id="PTHR21666">
    <property type="entry name" value="PEPTIDASE-RELATED"/>
    <property type="match status" value="1"/>
</dbReference>
<dbReference type="InterPro" id="IPR011055">
    <property type="entry name" value="Dup_hybrid_motif"/>
</dbReference>
<feature type="coiled-coil region" evidence="7">
    <location>
        <begin position="53"/>
        <end position="87"/>
    </location>
</feature>
<keyword evidence="3" id="KW-0479">Metal-binding</keyword>
<dbReference type="RefSeq" id="WP_272138562.1">
    <property type="nucleotide sequence ID" value="NZ_JAQNDM010000002.1"/>
</dbReference>
<keyword evidence="2" id="KW-0645">Protease</keyword>
<keyword evidence="8" id="KW-0732">Signal</keyword>
<dbReference type="InterPro" id="IPR050570">
    <property type="entry name" value="Cell_wall_metabolism_enzyme"/>
</dbReference>
<evidence type="ECO:0000256" key="2">
    <source>
        <dbReference type="ARBA" id="ARBA00022670"/>
    </source>
</evidence>
<dbReference type="CDD" id="cd12797">
    <property type="entry name" value="M23_peptidase"/>
    <property type="match status" value="1"/>
</dbReference>
<dbReference type="SUPFAM" id="SSF51261">
    <property type="entry name" value="Duplicated hybrid motif"/>
    <property type="match status" value="1"/>
</dbReference>
<evidence type="ECO:0000256" key="3">
    <source>
        <dbReference type="ARBA" id="ARBA00022723"/>
    </source>
</evidence>
<evidence type="ECO:0000313" key="11">
    <source>
        <dbReference type="Proteomes" id="UP001221838"/>
    </source>
</evidence>
<evidence type="ECO:0000313" key="10">
    <source>
        <dbReference type="EMBL" id="MDC0709745.1"/>
    </source>
</evidence>
<evidence type="ECO:0000256" key="1">
    <source>
        <dbReference type="ARBA" id="ARBA00001947"/>
    </source>
</evidence>
<comment type="caution">
    <text evidence="10">The sequence shown here is derived from an EMBL/GenBank/DDBJ whole genome shotgun (WGS) entry which is preliminary data.</text>
</comment>
<dbReference type="PANTHER" id="PTHR21666:SF288">
    <property type="entry name" value="CELL DIVISION PROTEIN YTFB"/>
    <property type="match status" value="1"/>
</dbReference>
<evidence type="ECO:0000259" key="9">
    <source>
        <dbReference type="Pfam" id="PF01551"/>
    </source>
</evidence>
<keyword evidence="4" id="KW-0378">Hydrolase</keyword>
<protein>
    <submittedName>
        <fullName evidence="10">Peptidoglycan DD-metalloendopeptidase family protein</fullName>
    </submittedName>
</protein>
<feature type="signal peptide" evidence="8">
    <location>
        <begin position="1"/>
        <end position="18"/>
    </location>
</feature>
<dbReference type="Proteomes" id="UP001221838">
    <property type="component" value="Unassembled WGS sequence"/>
</dbReference>
<feature type="chain" id="PRO_5045447542" evidence="8">
    <location>
        <begin position="19"/>
        <end position="371"/>
    </location>
</feature>
<evidence type="ECO:0000256" key="6">
    <source>
        <dbReference type="ARBA" id="ARBA00023049"/>
    </source>
</evidence>
<dbReference type="EMBL" id="JAQNDM010000002">
    <property type="protein sequence ID" value="MDC0709745.1"/>
    <property type="molecule type" value="Genomic_DNA"/>
</dbReference>
<feature type="domain" description="M23ase beta-sheet core" evidence="9">
    <location>
        <begin position="269"/>
        <end position="363"/>
    </location>
</feature>
<dbReference type="Gene3D" id="6.10.250.3150">
    <property type="match status" value="1"/>
</dbReference>
<sequence>MSRVLLLLLLVAAAPVLAQDETAERAAVREQLAAQRATVALIESKRVSVLEGVEMLEQMVSLSRRRMQVLEKDLAVFRKRVAVAEREEAVAREVLRQQIHRLSPRLRAMYRLTRREPLEVLLSSQDFSSLVWRARTLEATMKSDLELLRAVQHVARLQGRALRELKRLQASLSTRVAFIKEQSVLAERQQEAMRDVVANLAGEAELARRVVRELEQADAELTRIIDDMEAGIPATGFRSLRGKLPFPTPGIVEVGFGRVVNPRFNTVTVQKGLDIRATAGAPVRAVAPGKVVYAGWLRGYGNLLILDHGGGYHSLMAHLEQVSSEVGLELQAGDEVGTVGDTGSLKGAYLYFEIRQDGRAVDPKPWLLPAS</sequence>
<evidence type="ECO:0000256" key="7">
    <source>
        <dbReference type="SAM" id="Coils"/>
    </source>
</evidence>
<gene>
    <name evidence="10" type="ORF">POL68_14835</name>
</gene>
<keyword evidence="7" id="KW-0175">Coiled coil</keyword>
<keyword evidence="6" id="KW-0482">Metalloprotease</keyword>
<evidence type="ECO:0000256" key="4">
    <source>
        <dbReference type="ARBA" id="ARBA00022801"/>
    </source>
</evidence>
<reference evidence="10 11" key="1">
    <citation type="submission" date="2022-11" db="EMBL/GenBank/DDBJ databases">
        <title>Minimal conservation of predation-associated metabolite biosynthetic gene clusters underscores biosynthetic potential of Myxococcota including descriptions for ten novel species: Archangium lansinium sp. nov., Myxococcus landrumus sp. nov., Nannocystis bai.</title>
        <authorList>
            <person name="Ahearne A."/>
            <person name="Stevens C."/>
            <person name="Dowd S."/>
        </authorList>
    </citation>
    <scope>NUCLEOTIDE SEQUENCE [LARGE SCALE GENOMIC DNA]</scope>
    <source>
        <strain evidence="10 11">NCWAL01</strain>
    </source>
</reference>